<dbReference type="GO" id="GO:0003924">
    <property type="term" value="F:GTPase activity"/>
    <property type="evidence" value="ECO:0007669"/>
    <property type="project" value="InterPro"/>
</dbReference>
<dbReference type="GO" id="GO:0031683">
    <property type="term" value="F:G-protein beta/gamma-subunit complex binding"/>
    <property type="evidence" value="ECO:0007669"/>
    <property type="project" value="InterPro"/>
</dbReference>
<dbReference type="PANTHER" id="PTHR10218:SF317">
    <property type="entry name" value="EXTRA-LARGE GUANINE NUCLEOTIDE-BINDING PROTEIN 3-LIKE"/>
    <property type="match status" value="1"/>
</dbReference>
<dbReference type="PROSITE" id="PS51882">
    <property type="entry name" value="G_ALPHA"/>
    <property type="match status" value="1"/>
</dbReference>
<dbReference type="PANTHER" id="PTHR10218">
    <property type="entry name" value="GTP-BINDING PROTEIN ALPHA SUBUNIT"/>
    <property type="match status" value="1"/>
</dbReference>
<evidence type="ECO:0000256" key="3">
    <source>
        <dbReference type="ARBA" id="ARBA00023224"/>
    </source>
</evidence>
<evidence type="ECO:0000313" key="6">
    <source>
        <dbReference type="Proteomes" id="UP001153555"/>
    </source>
</evidence>
<dbReference type="PRINTS" id="PR00318">
    <property type="entry name" value="GPROTEINA"/>
</dbReference>
<keyword evidence="1" id="KW-0547">Nucleotide-binding</keyword>
<keyword evidence="2" id="KW-0342">GTP-binding</keyword>
<dbReference type="GO" id="GO:0005525">
    <property type="term" value="F:GTP binding"/>
    <property type="evidence" value="ECO:0007669"/>
    <property type="project" value="UniProtKB-KW"/>
</dbReference>
<name>A0A9N7RI72_STRHE</name>
<keyword evidence="4" id="KW-0460">Magnesium</keyword>
<organism evidence="5 6">
    <name type="scientific">Striga hermonthica</name>
    <name type="common">Purple witchweed</name>
    <name type="synonym">Buchnera hermonthica</name>
    <dbReference type="NCBI Taxonomy" id="68872"/>
    <lineage>
        <taxon>Eukaryota</taxon>
        <taxon>Viridiplantae</taxon>
        <taxon>Streptophyta</taxon>
        <taxon>Embryophyta</taxon>
        <taxon>Tracheophyta</taxon>
        <taxon>Spermatophyta</taxon>
        <taxon>Magnoliopsida</taxon>
        <taxon>eudicotyledons</taxon>
        <taxon>Gunneridae</taxon>
        <taxon>Pentapetalae</taxon>
        <taxon>asterids</taxon>
        <taxon>lamiids</taxon>
        <taxon>Lamiales</taxon>
        <taxon>Orobanchaceae</taxon>
        <taxon>Buchnereae</taxon>
        <taxon>Striga</taxon>
    </lineage>
</organism>
<sequence length="737" mass="83732">MASSPESEEPSHSWEELLRRLLPDGAPLPDEDELDYSISFDYVGPSPYYKKPPISNPAIPKARFTAFPKQPPSLTPKNPSWLKSRSGSVTATSDIEQFSMRSIDFDCACDGGDSEPTVGDHSDQDDFTPPEIEVRCSSNSNSLNANRKCNRCGKGGIGLLLRGRREACIVCGAEYCKKCLFKAMGTMPEGRKCVGCIGYPIDEGKRGTLGKGSREGEKPDRIISSELGVGGKLQTGASNGITRVYVNGREITNTELKVLKFAKVQCTRDTHFWLYEDGSYEEEGQNKIRGNIWEKASVRFISSLFSLPVPLQNARAMNEELALYSAKLHSQYLEQHRAHKLLLLGLQSSEASTIFKQAKFIYSNKYTTDELQSFKLIIQRNVYRYLSFLLEGREHFEEDVLTGKEPTDRSVPGETELGGSRECIYSVNQKIIDFSDRLVDIISTGDIDTFLPATAPELYEIWENPAIQETYKRLQELELLTDIAKYFLDKVLEILSDDYVPSEKDILLAEGITPSNGLACLEFSFDDYSVISEIHNQKLEDEQSPSKYQLVYLSSKVLYDSCKLLEMLEGMNIAIFCVSLIEYDQIWTHSFAVHQQNKMISSRDFFENVVRHSSFEDTPFLLLLTKYDQFQDKINQVPITVCEWFRDFSPLKMNSKNLSMAHRAFYYIAIKFKKLYTSITGKKLYVRQVHGLEQTSVDEAFRYAREIIDWEEVKNDDMYAVSEDDSPSGPETIYHSL</sequence>
<dbReference type="GO" id="GO:0005737">
    <property type="term" value="C:cytoplasm"/>
    <property type="evidence" value="ECO:0007669"/>
    <property type="project" value="TreeGrafter"/>
</dbReference>
<dbReference type="Pfam" id="PF00503">
    <property type="entry name" value="G-alpha"/>
    <property type="match status" value="1"/>
</dbReference>
<dbReference type="Gene3D" id="3.40.50.300">
    <property type="entry name" value="P-loop containing nucleotide triphosphate hydrolases"/>
    <property type="match status" value="1"/>
</dbReference>
<proteinExistence type="predicted"/>
<evidence type="ECO:0000256" key="2">
    <source>
        <dbReference type="ARBA" id="ARBA00023134"/>
    </source>
</evidence>
<dbReference type="InterPro" id="IPR027417">
    <property type="entry name" value="P-loop_NTPase"/>
</dbReference>
<dbReference type="InterPro" id="IPR001019">
    <property type="entry name" value="Gprotein_alpha_su"/>
</dbReference>
<dbReference type="Gene3D" id="1.10.400.10">
    <property type="entry name" value="GI Alpha 1, domain 2-like"/>
    <property type="match status" value="1"/>
</dbReference>
<dbReference type="InterPro" id="IPR011025">
    <property type="entry name" value="GproteinA_insert"/>
</dbReference>
<evidence type="ECO:0000256" key="1">
    <source>
        <dbReference type="ARBA" id="ARBA00022741"/>
    </source>
</evidence>
<gene>
    <name evidence="5" type="ORF">SHERM_27091</name>
</gene>
<dbReference type="SUPFAM" id="SSF47895">
    <property type="entry name" value="Transducin (alpha subunit), insertion domain"/>
    <property type="match status" value="1"/>
</dbReference>
<dbReference type="Proteomes" id="UP001153555">
    <property type="component" value="Unassembled WGS sequence"/>
</dbReference>
<protein>
    <submittedName>
        <fullName evidence="5">Extra-large guanine nucleotide-binding protein 3</fullName>
    </submittedName>
</protein>
<evidence type="ECO:0000313" key="5">
    <source>
        <dbReference type="EMBL" id="CAA0831779.1"/>
    </source>
</evidence>
<evidence type="ECO:0000256" key="4">
    <source>
        <dbReference type="PIRSR" id="PIRSR601019-2"/>
    </source>
</evidence>
<dbReference type="GO" id="GO:0005834">
    <property type="term" value="C:heterotrimeric G-protein complex"/>
    <property type="evidence" value="ECO:0007669"/>
    <property type="project" value="TreeGrafter"/>
</dbReference>
<dbReference type="OrthoDB" id="5817230at2759"/>
<feature type="binding site" evidence="4">
    <location>
        <position position="352"/>
    </location>
    <ligand>
        <name>Mg(2+)</name>
        <dbReference type="ChEBI" id="CHEBI:18420"/>
    </ligand>
</feature>
<keyword evidence="3" id="KW-0807">Transducer</keyword>
<dbReference type="AlphaFoldDB" id="A0A9N7RI72"/>
<keyword evidence="6" id="KW-1185">Reference proteome</keyword>
<reference evidence="5" key="1">
    <citation type="submission" date="2019-12" db="EMBL/GenBank/DDBJ databases">
        <authorList>
            <person name="Scholes J."/>
        </authorList>
    </citation>
    <scope>NUCLEOTIDE SEQUENCE</scope>
</reference>
<dbReference type="GO" id="GO:0007188">
    <property type="term" value="P:adenylate cyclase-modulating G protein-coupled receptor signaling pathway"/>
    <property type="evidence" value="ECO:0007669"/>
    <property type="project" value="TreeGrafter"/>
</dbReference>
<dbReference type="GO" id="GO:0046872">
    <property type="term" value="F:metal ion binding"/>
    <property type="evidence" value="ECO:0007669"/>
    <property type="project" value="UniProtKB-KW"/>
</dbReference>
<dbReference type="GO" id="GO:0001664">
    <property type="term" value="F:G protein-coupled receptor binding"/>
    <property type="evidence" value="ECO:0007669"/>
    <property type="project" value="TreeGrafter"/>
</dbReference>
<feature type="binding site" evidence="4">
    <location>
        <position position="515"/>
    </location>
    <ligand>
        <name>Mg(2+)</name>
        <dbReference type="ChEBI" id="CHEBI:18420"/>
    </ligand>
</feature>
<dbReference type="SUPFAM" id="SSF52540">
    <property type="entry name" value="P-loop containing nucleoside triphosphate hydrolases"/>
    <property type="match status" value="1"/>
</dbReference>
<dbReference type="EMBL" id="CACSLK010027833">
    <property type="protein sequence ID" value="CAA0831779.1"/>
    <property type="molecule type" value="Genomic_DNA"/>
</dbReference>
<dbReference type="SMART" id="SM00275">
    <property type="entry name" value="G_alpha"/>
    <property type="match status" value="1"/>
</dbReference>
<comment type="caution">
    <text evidence="5">The sequence shown here is derived from an EMBL/GenBank/DDBJ whole genome shotgun (WGS) entry which is preliminary data.</text>
</comment>
<accession>A0A9N7RI72</accession>
<keyword evidence="4" id="KW-0479">Metal-binding</keyword>